<name>A0A0K2TXA5_LEPSM</name>
<dbReference type="EMBL" id="HACA01013262">
    <property type="protein sequence ID" value="CDW30623.1"/>
    <property type="molecule type" value="Transcribed_RNA"/>
</dbReference>
<evidence type="ECO:0000313" key="1">
    <source>
        <dbReference type="EMBL" id="CDW30623.1"/>
    </source>
</evidence>
<organism evidence="1">
    <name type="scientific">Lepeophtheirus salmonis</name>
    <name type="common">Salmon louse</name>
    <name type="synonym">Caligus salmonis</name>
    <dbReference type="NCBI Taxonomy" id="72036"/>
    <lineage>
        <taxon>Eukaryota</taxon>
        <taxon>Metazoa</taxon>
        <taxon>Ecdysozoa</taxon>
        <taxon>Arthropoda</taxon>
        <taxon>Crustacea</taxon>
        <taxon>Multicrustacea</taxon>
        <taxon>Hexanauplia</taxon>
        <taxon>Copepoda</taxon>
        <taxon>Siphonostomatoida</taxon>
        <taxon>Caligidae</taxon>
        <taxon>Lepeophtheirus</taxon>
    </lineage>
</organism>
<dbReference type="AlphaFoldDB" id="A0A0K2TXA5"/>
<protein>
    <submittedName>
        <fullName evidence="1">Uncharacterized protein</fullName>
    </submittedName>
</protein>
<reference evidence="1" key="1">
    <citation type="submission" date="2014-05" db="EMBL/GenBank/DDBJ databases">
        <authorList>
            <person name="Chronopoulou M."/>
        </authorList>
    </citation>
    <scope>NUCLEOTIDE SEQUENCE</scope>
    <source>
        <tissue evidence="1">Whole organism</tissue>
    </source>
</reference>
<proteinExistence type="predicted"/>
<feature type="non-terminal residue" evidence="1">
    <location>
        <position position="1"/>
    </location>
</feature>
<accession>A0A0K2TXA5</accession>
<sequence length="91" mass="10178">IDLVVPFLYQDFSLHSSGPLASPDSWTSSIFSISEFDFIFVLTSDGSSEVKVSRICSDISDIPKRPNRFFVPSRKISIEPPGFHLLIRISS</sequence>